<keyword evidence="2" id="KW-0378">Hydrolase</keyword>
<evidence type="ECO:0000313" key="3">
    <source>
        <dbReference type="Proteomes" id="UP000199475"/>
    </source>
</evidence>
<protein>
    <submittedName>
        <fullName evidence="2">Lysophospholipase, alpha-beta hydrolase superfamily</fullName>
    </submittedName>
</protein>
<gene>
    <name evidence="2" type="ORF">SAMN04488242_0158</name>
</gene>
<dbReference type="STRING" id="686624.SAMN04488242_0158"/>
<reference evidence="2 3" key="1">
    <citation type="submission" date="2016-10" db="EMBL/GenBank/DDBJ databases">
        <authorList>
            <person name="de Groot N.N."/>
        </authorList>
    </citation>
    <scope>NUCLEOTIDE SEQUENCE [LARGE SCALE GENOMIC DNA]</scope>
    <source>
        <strain evidence="2 3">CGMCC 1.9159</strain>
    </source>
</reference>
<name>A0A1G9H9J3_9ACTN</name>
<keyword evidence="3" id="KW-1185">Reference proteome</keyword>
<accession>A0A1G9H9J3</accession>
<dbReference type="Gene3D" id="3.40.50.1820">
    <property type="entry name" value="alpha/beta hydrolase"/>
    <property type="match status" value="1"/>
</dbReference>
<dbReference type="PANTHER" id="PTHR42886">
    <property type="entry name" value="RE40534P-RELATED"/>
    <property type="match status" value="1"/>
</dbReference>
<dbReference type="OrthoDB" id="9801217at2"/>
<dbReference type="Proteomes" id="UP000199475">
    <property type="component" value="Unassembled WGS sequence"/>
</dbReference>
<dbReference type="SUPFAM" id="SSF53474">
    <property type="entry name" value="alpha/beta-Hydrolases"/>
    <property type="match status" value="1"/>
</dbReference>
<dbReference type="GO" id="GO:0016787">
    <property type="term" value="F:hydrolase activity"/>
    <property type="evidence" value="ECO:0007669"/>
    <property type="project" value="UniProtKB-KW"/>
</dbReference>
<dbReference type="InterPro" id="IPR022742">
    <property type="entry name" value="Hydrolase_4"/>
</dbReference>
<dbReference type="AlphaFoldDB" id="A0A1G9H9J3"/>
<dbReference type="EMBL" id="FNGP01000001">
    <property type="protein sequence ID" value="SDL09444.1"/>
    <property type="molecule type" value="Genomic_DNA"/>
</dbReference>
<sequence length="323" mass="35912">MVDAAPNLDPPQPDVLGEPWVQRRIPLRPSRRYGREPQAVLVHRSDAGAQPRAVLYFHGFTDYFFHPAHAERWRAAGFDFYALDLRLNGRSLREGERPGAIRDVRDHDEEIGIALAAIRAAGHQQVVLLGHSTGGLMAAGWAHRHPGEVDVIVLNSPWFDHNGPWFERRLLTPLVRLLARVAPGVVVGKLQEGYGRFLHSSTGGEWTYELGWKPFAGFPVRAGLFASVRREQARLARGLDVREPVLLCCSARSGPVKRPTAEDLRASDCVLDVDDMVRLAPHVGRDVTVERIDGGIHDLALSPRPARDRYEEAAIAWATARLA</sequence>
<evidence type="ECO:0000259" key="1">
    <source>
        <dbReference type="Pfam" id="PF12146"/>
    </source>
</evidence>
<organism evidence="2 3">
    <name type="scientific">Tessaracoccus oleiagri</name>
    <dbReference type="NCBI Taxonomy" id="686624"/>
    <lineage>
        <taxon>Bacteria</taxon>
        <taxon>Bacillati</taxon>
        <taxon>Actinomycetota</taxon>
        <taxon>Actinomycetes</taxon>
        <taxon>Propionibacteriales</taxon>
        <taxon>Propionibacteriaceae</taxon>
        <taxon>Tessaracoccus</taxon>
    </lineage>
</organism>
<dbReference type="Pfam" id="PF12146">
    <property type="entry name" value="Hydrolase_4"/>
    <property type="match status" value="1"/>
</dbReference>
<dbReference type="PANTHER" id="PTHR42886:SF29">
    <property type="entry name" value="PUMMELIG, ISOFORM A"/>
    <property type="match status" value="1"/>
</dbReference>
<dbReference type="InterPro" id="IPR029058">
    <property type="entry name" value="AB_hydrolase_fold"/>
</dbReference>
<feature type="domain" description="Serine aminopeptidase S33" evidence="1">
    <location>
        <begin position="53"/>
        <end position="231"/>
    </location>
</feature>
<evidence type="ECO:0000313" key="2">
    <source>
        <dbReference type="EMBL" id="SDL09444.1"/>
    </source>
</evidence>
<dbReference type="RefSeq" id="WP_093247997.1">
    <property type="nucleotide sequence ID" value="NZ_FNGP01000001.1"/>
</dbReference>
<proteinExistence type="predicted"/>